<keyword evidence="3" id="KW-1185">Reference proteome</keyword>
<dbReference type="RefSeq" id="WP_189330353.1">
    <property type="nucleotide sequence ID" value="NZ_AP023356.1"/>
</dbReference>
<dbReference type="Proteomes" id="UP000676967">
    <property type="component" value="Chromosome"/>
</dbReference>
<name>A0ABM7M8R5_9ACTN</name>
<dbReference type="PANTHER" id="PTHR42951">
    <property type="entry name" value="METALLO-BETA-LACTAMASE DOMAIN-CONTAINING"/>
    <property type="match status" value="1"/>
</dbReference>
<evidence type="ECO:0000313" key="2">
    <source>
        <dbReference type="EMBL" id="BCJ48017.1"/>
    </source>
</evidence>
<dbReference type="PANTHER" id="PTHR42951:SF4">
    <property type="entry name" value="ACYL-COENZYME A THIOESTERASE MBLAC2"/>
    <property type="match status" value="1"/>
</dbReference>
<dbReference type="InterPro" id="IPR050855">
    <property type="entry name" value="NDM-1-like"/>
</dbReference>
<accession>A0ABM7M8R5</accession>
<dbReference type="InterPro" id="IPR001279">
    <property type="entry name" value="Metallo-B-lactamas"/>
</dbReference>
<evidence type="ECO:0000313" key="3">
    <source>
        <dbReference type="Proteomes" id="UP000676967"/>
    </source>
</evidence>
<dbReference type="SMART" id="SM00849">
    <property type="entry name" value="Lactamase_B"/>
    <property type="match status" value="1"/>
</dbReference>
<dbReference type="CDD" id="cd16282">
    <property type="entry name" value="metallo-hydrolase-like_MBL-fold"/>
    <property type="match status" value="1"/>
</dbReference>
<evidence type="ECO:0000259" key="1">
    <source>
        <dbReference type="SMART" id="SM00849"/>
    </source>
</evidence>
<dbReference type="InterPro" id="IPR036866">
    <property type="entry name" value="RibonucZ/Hydroxyglut_hydro"/>
</dbReference>
<dbReference type="Pfam" id="PF00753">
    <property type="entry name" value="Lactamase_B"/>
    <property type="match status" value="1"/>
</dbReference>
<feature type="domain" description="Metallo-beta-lactamase" evidence="1">
    <location>
        <begin position="23"/>
        <end position="216"/>
    </location>
</feature>
<dbReference type="EMBL" id="AP023356">
    <property type="protein sequence ID" value="BCJ48017.1"/>
    <property type="molecule type" value="Genomic_DNA"/>
</dbReference>
<dbReference type="Gene3D" id="3.60.15.10">
    <property type="entry name" value="Ribonuclease Z/Hydroxyacylglutathione hydrolase-like"/>
    <property type="match status" value="1"/>
</dbReference>
<gene>
    <name evidence="2" type="ORF">Aiant_86740</name>
</gene>
<protein>
    <submittedName>
        <fullName evidence="2">MBL fold metallo-hydrolase</fullName>
    </submittedName>
</protein>
<proteinExistence type="predicted"/>
<sequence length="278" mass="29677">MTHTPAFHEIADRVHLLRHPVLDVNVTLITAPGAALLVDTLSTDTQARELAGAIRRITRDPLTIVNTHHHFDHCFGNATLAGPATPIWAHEAAARELRDNAPRLQQHWYDEWLPTDPALATGLAAVTVRVPDHLVHTEASIDLAGRPITLHHLGRGHTAGDLVLTVPDARLLLAGDLVEQGAPPSYGTDAYPLEWPATVAALLRLLPPDGLVVPGHGAPVDHAFVTAQHRQLTELGTLIRQGHATGATPEDVAARSPFGPAASLVAVRRGYTALTGQS</sequence>
<reference evidence="2 3" key="1">
    <citation type="submission" date="2020-08" db="EMBL/GenBank/DDBJ databases">
        <title>Whole genome shotgun sequence of Actinoplanes ianthinogenes NBRC 13996.</title>
        <authorList>
            <person name="Komaki H."/>
            <person name="Tamura T."/>
        </authorList>
    </citation>
    <scope>NUCLEOTIDE SEQUENCE [LARGE SCALE GENOMIC DNA]</scope>
    <source>
        <strain evidence="2 3">NBRC 13996</strain>
    </source>
</reference>
<organism evidence="2 3">
    <name type="scientific">Actinoplanes ianthinogenes</name>
    <dbReference type="NCBI Taxonomy" id="122358"/>
    <lineage>
        <taxon>Bacteria</taxon>
        <taxon>Bacillati</taxon>
        <taxon>Actinomycetota</taxon>
        <taxon>Actinomycetes</taxon>
        <taxon>Micromonosporales</taxon>
        <taxon>Micromonosporaceae</taxon>
        <taxon>Actinoplanes</taxon>
    </lineage>
</organism>
<dbReference type="SUPFAM" id="SSF56281">
    <property type="entry name" value="Metallo-hydrolase/oxidoreductase"/>
    <property type="match status" value="1"/>
</dbReference>